<evidence type="ECO:0000313" key="1">
    <source>
        <dbReference type="WBParaSite" id="MCU_008937-RA"/>
    </source>
</evidence>
<reference evidence="1" key="1">
    <citation type="submission" date="2019-11" db="UniProtKB">
        <authorList>
            <consortium name="WormBaseParasite"/>
        </authorList>
    </citation>
    <scope>IDENTIFICATION</scope>
</reference>
<sequence>MMSAASELEEIWISQIVFHGMNTWKRREGHRPLGNASSRYVFCPYHPQSCSVLLYYEVVNVV</sequence>
<dbReference type="AlphaFoldDB" id="A0A5K3FMB6"/>
<accession>A0A5K3FMB6</accession>
<organism evidence="1">
    <name type="scientific">Mesocestoides corti</name>
    <name type="common">Flatworm</name>
    <dbReference type="NCBI Taxonomy" id="53468"/>
    <lineage>
        <taxon>Eukaryota</taxon>
        <taxon>Metazoa</taxon>
        <taxon>Spiralia</taxon>
        <taxon>Lophotrochozoa</taxon>
        <taxon>Platyhelminthes</taxon>
        <taxon>Cestoda</taxon>
        <taxon>Eucestoda</taxon>
        <taxon>Cyclophyllidea</taxon>
        <taxon>Mesocestoididae</taxon>
        <taxon>Mesocestoides</taxon>
    </lineage>
</organism>
<name>A0A5K3FMB6_MESCO</name>
<proteinExistence type="predicted"/>
<protein>
    <submittedName>
        <fullName evidence="1">Uncharacterized protein</fullName>
    </submittedName>
</protein>
<dbReference type="WBParaSite" id="MCU_008937-RA">
    <property type="protein sequence ID" value="MCU_008937-RA"/>
    <property type="gene ID" value="MCU_008937"/>
</dbReference>